<protein>
    <submittedName>
        <fullName evidence="2">Uncharacterized protein</fullName>
    </submittedName>
</protein>
<gene>
    <name evidence="2" type="ORF">E4U09_008238</name>
</gene>
<feature type="compositionally biased region" description="Basic residues" evidence="1">
    <location>
        <begin position="57"/>
        <end position="71"/>
    </location>
</feature>
<dbReference type="EMBL" id="SRRH01000963">
    <property type="protein sequence ID" value="KAG6284142.1"/>
    <property type="molecule type" value="Genomic_DNA"/>
</dbReference>
<organism evidence="2 3">
    <name type="scientific">Claviceps aff. purpurea</name>
    <dbReference type="NCBI Taxonomy" id="1967640"/>
    <lineage>
        <taxon>Eukaryota</taxon>
        <taxon>Fungi</taxon>
        <taxon>Dikarya</taxon>
        <taxon>Ascomycota</taxon>
        <taxon>Pezizomycotina</taxon>
        <taxon>Sordariomycetes</taxon>
        <taxon>Hypocreomycetidae</taxon>
        <taxon>Hypocreales</taxon>
        <taxon>Clavicipitaceae</taxon>
        <taxon>Claviceps</taxon>
    </lineage>
</organism>
<evidence type="ECO:0000256" key="1">
    <source>
        <dbReference type="SAM" id="MobiDB-lite"/>
    </source>
</evidence>
<dbReference type="AlphaFoldDB" id="A0A9P7Q9N4"/>
<dbReference type="Proteomes" id="UP000707071">
    <property type="component" value="Unassembled WGS sequence"/>
</dbReference>
<feature type="compositionally biased region" description="Basic residues" evidence="1">
    <location>
        <begin position="34"/>
        <end position="46"/>
    </location>
</feature>
<proteinExistence type="predicted"/>
<keyword evidence="3" id="KW-1185">Reference proteome</keyword>
<accession>A0A9P7Q9N4</accession>
<feature type="compositionally biased region" description="Low complexity" evidence="1">
    <location>
        <begin position="72"/>
        <end position="95"/>
    </location>
</feature>
<evidence type="ECO:0000313" key="2">
    <source>
        <dbReference type="EMBL" id="KAG6284142.1"/>
    </source>
</evidence>
<feature type="region of interest" description="Disordered" evidence="1">
    <location>
        <begin position="26"/>
        <end position="107"/>
    </location>
</feature>
<sequence length="341" mass="38812">MPEQTRNHFHGLGACEAGGKANESCQQHRQQQAQHRHRCHHYHQHQHQQNQNDQHQNHQHQNHQQQKHHHQTPQFQHQHHPNQYQPYQNHPIQHQPDSRHPNQGHQNLYGTAKYTIDDQHSSCSAWRSHSSSAARYNDMNRLFAAWFPETAIELARRSEPKQEFLPEDHAENVDAYAANAPALFPSNQMSSSLDNTLLTPVFLDGGPTVPLLPPDGADNSFAINAPLLDYRDMLLGSGPDIDIRNWYTTGWDAGTMNGGSTLQDLIEQQGGDIIDLTMASGLPPVECRDMAMARLPKDSGETDAKESAPVRMRRVRKGLAELETCLRTHVKDQLLQMRECH</sequence>
<comment type="caution">
    <text evidence="2">The sequence shown here is derived from an EMBL/GenBank/DDBJ whole genome shotgun (WGS) entry which is preliminary data.</text>
</comment>
<name>A0A9P7Q9N4_9HYPO</name>
<reference evidence="2 3" key="1">
    <citation type="journal article" date="2020" name="bioRxiv">
        <title>Whole genome comparisons of ergot fungi reveals the divergence and evolution of species within the genus Claviceps are the result of varying mechanisms driving genome evolution and host range expansion.</title>
        <authorList>
            <person name="Wyka S.A."/>
            <person name="Mondo S.J."/>
            <person name="Liu M."/>
            <person name="Dettman J."/>
            <person name="Nalam V."/>
            <person name="Broders K.D."/>
        </authorList>
    </citation>
    <scope>NUCLEOTIDE SEQUENCE [LARGE SCALE GENOMIC DNA]</scope>
    <source>
        <strain evidence="2 3">Clav52</strain>
    </source>
</reference>
<evidence type="ECO:0000313" key="3">
    <source>
        <dbReference type="Proteomes" id="UP000707071"/>
    </source>
</evidence>